<evidence type="ECO:0000256" key="1">
    <source>
        <dbReference type="SAM" id="SignalP"/>
    </source>
</evidence>
<sequence length="91" mass="9964">MANCIALFFLVICALQIVTNNEAASWPCCTNNKKGLCNENGLHCEEATCGCVEYIKYCSQDMDCLSMTYGLGKCNLTMGQCCYSQLPCPLP</sequence>
<accession>A0AAD4MVA0</accession>
<feature type="chain" id="PRO_5042275550" evidence="1">
    <location>
        <begin position="24"/>
        <end position="91"/>
    </location>
</feature>
<keyword evidence="3" id="KW-1185">Reference proteome</keyword>
<dbReference type="AlphaFoldDB" id="A0AAD4MVA0"/>
<feature type="signal peptide" evidence="1">
    <location>
        <begin position="1"/>
        <end position="23"/>
    </location>
</feature>
<dbReference type="Proteomes" id="UP001201812">
    <property type="component" value="Unassembled WGS sequence"/>
</dbReference>
<keyword evidence="1" id="KW-0732">Signal</keyword>
<comment type="caution">
    <text evidence="2">The sequence shown here is derived from an EMBL/GenBank/DDBJ whole genome shotgun (WGS) entry which is preliminary data.</text>
</comment>
<gene>
    <name evidence="2" type="ORF">DdX_12685</name>
</gene>
<evidence type="ECO:0000313" key="2">
    <source>
        <dbReference type="EMBL" id="KAI1707093.1"/>
    </source>
</evidence>
<reference evidence="2" key="1">
    <citation type="submission" date="2022-01" db="EMBL/GenBank/DDBJ databases">
        <title>Genome Sequence Resource for Two Populations of Ditylenchus destructor, the Migratory Endoparasitic Phytonematode.</title>
        <authorList>
            <person name="Zhang H."/>
            <person name="Lin R."/>
            <person name="Xie B."/>
        </authorList>
    </citation>
    <scope>NUCLEOTIDE SEQUENCE</scope>
    <source>
        <strain evidence="2">BazhouSP</strain>
    </source>
</reference>
<dbReference type="EMBL" id="JAKKPZ010000043">
    <property type="protein sequence ID" value="KAI1707093.1"/>
    <property type="molecule type" value="Genomic_DNA"/>
</dbReference>
<proteinExistence type="predicted"/>
<name>A0AAD4MVA0_9BILA</name>
<evidence type="ECO:0000313" key="3">
    <source>
        <dbReference type="Proteomes" id="UP001201812"/>
    </source>
</evidence>
<protein>
    <submittedName>
        <fullName evidence="2">Uncharacterized protein</fullName>
    </submittedName>
</protein>
<organism evidence="2 3">
    <name type="scientific">Ditylenchus destructor</name>
    <dbReference type="NCBI Taxonomy" id="166010"/>
    <lineage>
        <taxon>Eukaryota</taxon>
        <taxon>Metazoa</taxon>
        <taxon>Ecdysozoa</taxon>
        <taxon>Nematoda</taxon>
        <taxon>Chromadorea</taxon>
        <taxon>Rhabditida</taxon>
        <taxon>Tylenchina</taxon>
        <taxon>Tylenchomorpha</taxon>
        <taxon>Sphaerularioidea</taxon>
        <taxon>Anguinidae</taxon>
        <taxon>Anguininae</taxon>
        <taxon>Ditylenchus</taxon>
    </lineage>
</organism>